<comment type="caution">
    <text evidence="1">The sequence shown here is derived from an EMBL/GenBank/DDBJ whole genome shotgun (WGS) entry which is preliminary data.</text>
</comment>
<protein>
    <submittedName>
        <fullName evidence="1">Transcription factor SOX-8a</fullName>
    </submittedName>
</protein>
<organism evidence="1 2">
    <name type="scientific">Lates japonicus</name>
    <name type="common">Japanese lates</name>
    <dbReference type="NCBI Taxonomy" id="270547"/>
    <lineage>
        <taxon>Eukaryota</taxon>
        <taxon>Metazoa</taxon>
        <taxon>Chordata</taxon>
        <taxon>Craniata</taxon>
        <taxon>Vertebrata</taxon>
        <taxon>Euteleostomi</taxon>
        <taxon>Actinopterygii</taxon>
        <taxon>Neopterygii</taxon>
        <taxon>Teleostei</taxon>
        <taxon>Neoteleostei</taxon>
        <taxon>Acanthomorphata</taxon>
        <taxon>Carangaria</taxon>
        <taxon>Carangaria incertae sedis</taxon>
        <taxon>Centropomidae</taxon>
        <taxon>Lates</taxon>
    </lineage>
</organism>
<keyword evidence="2" id="KW-1185">Reference proteome</keyword>
<sequence length="81" mass="9096">MLTSKLQLYNASSFPSSLYQYPYFPLNQAAPTAPILNSLSMAPAHSPPPPARTSLSTPRCLDLEDRTQSVHTRDSFRLMHY</sequence>
<name>A0AAD3NBM8_LATJO</name>
<gene>
    <name evidence="1" type="ORF">AKAME5_002139500</name>
</gene>
<reference evidence="1" key="1">
    <citation type="submission" date="2022-08" db="EMBL/GenBank/DDBJ databases">
        <title>Genome sequencing of akame (Lates japonicus).</title>
        <authorList>
            <person name="Hashiguchi Y."/>
            <person name="Takahashi H."/>
        </authorList>
    </citation>
    <scope>NUCLEOTIDE SEQUENCE</scope>
    <source>
        <strain evidence="1">Kochi</strain>
    </source>
</reference>
<accession>A0AAD3NBM8</accession>
<evidence type="ECO:0000313" key="2">
    <source>
        <dbReference type="Proteomes" id="UP001279410"/>
    </source>
</evidence>
<dbReference type="EMBL" id="BRZM01000334">
    <property type="protein sequence ID" value="GLD70078.1"/>
    <property type="molecule type" value="Genomic_DNA"/>
</dbReference>
<dbReference type="AlphaFoldDB" id="A0AAD3NBM8"/>
<proteinExistence type="predicted"/>
<evidence type="ECO:0000313" key="1">
    <source>
        <dbReference type="EMBL" id="GLD70078.1"/>
    </source>
</evidence>
<dbReference type="Proteomes" id="UP001279410">
    <property type="component" value="Unassembled WGS sequence"/>
</dbReference>